<evidence type="ECO:0000256" key="2">
    <source>
        <dbReference type="SAM" id="Phobius"/>
    </source>
</evidence>
<accession>A0A8S1HJI1</accession>
<feature type="region of interest" description="Disordered" evidence="1">
    <location>
        <begin position="80"/>
        <end position="104"/>
    </location>
</feature>
<evidence type="ECO:0000256" key="1">
    <source>
        <dbReference type="SAM" id="MobiDB-lite"/>
    </source>
</evidence>
<keyword evidence="2" id="KW-0472">Membrane</keyword>
<evidence type="ECO:0000313" key="4">
    <source>
        <dbReference type="Proteomes" id="UP000835052"/>
    </source>
</evidence>
<dbReference type="Proteomes" id="UP000835052">
    <property type="component" value="Unassembled WGS sequence"/>
</dbReference>
<comment type="caution">
    <text evidence="3">The sequence shown here is derived from an EMBL/GenBank/DDBJ whole genome shotgun (WGS) entry which is preliminary data.</text>
</comment>
<organism evidence="3 4">
    <name type="scientific">Caenorhabditis auriculariae</name>
    <dbReference type="NCBI Taxonomy" id="2777116"/>
    <lineage>
        <taxon>Eukaryota</taxon>
        <taxon>Metazoa</taxon>
        <taxon>Ecdysozoa</taxon>
        <taxon>Nematoda</taxon>
        <taxon>Chromadorea</taxon>
        <taxon>Rhabditida</taxon>
        <taxon>Rhabditina</taxon>
        <taxon>Rhabditomorpha</taxon>
        <taxon>Rhabditoidea</taxon>
        <taxon>Rhabditidae</taxon>
        <taxon>Peloderinae</taxon>
        <taxon>Caenorhabditis</taxon>
    </lineage>
</organism>
<feature type="compositionally biased region" description="Basic and acidic residues" evidence="1">
    <location>
        <begin position="167"/>
        <end position="182"/>
    </location>
</feature>
<keyword evidence="4" id="KW-1185">Reference proteome</keyword>
<feature type="region of interest" description="Disordered" evidence="1">
    <location>
        <begin position="119"/>
        <end position="227"/>
    </location>
</feature>
<feature type="compositionally biased region" description="Polar residues" evidence="1">
    <location>
        <begin position="213"/>
        <end position="227"/>
    </location>
</feature>
<keyword evidence="2" id="KW-1133">Transmembrane helix</keyword>
<dbReference type="EMBL" id="CAJGYM010000052">
    <property type="protein sequence ID" value="CAD6195197.1"/>
    <property type="molecule type" value="Genomic_DNA"/>
</dbReference>
<feature type="compositionally biased region" description="Basic and acidic residues" evidence="1">
    <location>
        <begin position="83"/>
        <end position="94"/>
    </location>
</feature>
<name>A0A8S1HJI1_9PELO</name>
<gene>
    <name evidence="3" type="ORF">CAUJ_LOCUS11116</name>
</gene>
<keyword evidence="2" id="KW-0812">Transmembrane</keyword>
<protein>
    <submittedName>
        <fullName evidence="3">Uncharacterized protein</fullName>
    </submittedName>
</protein>
<evidence type="ECO:0000313" key="3">
    <source>
        <dbReference type="EMBL" id="CAD6195197.1"/>
    </source>
</evidence>
<sequence length="343" mass="37464">MKTSTNHEHHNDTSDILHHISVVQVGVEDLGTKLTIGFAATGVVIGLLLLILLIQCCDRYKKTKQQKVPSAIVIQPNSGITAEPKKSEASEKSVKCPGKKQSDLLSLPSKNMKVKVHITADTKEEIPESSNSSKKPKKKSDILPLSANSKLERKNYDYPYLPSKDSGIPDKEKEVVDSKEPPSSEYADVPSQKSDKTTKSKSTAVPETRIKSKTASPANNTSGSTSFTMAASTPVCLRALKTKQPSEVQNFVPDVRNNIPGKTPASTPVINNATTTPLSTPQKVATLTPSPAPPFDRQSMLDRTGGAIPLRFERIFTLKLLSLTCRYKFFKTSHLQWPTGSWV</sequence>
<reference evidence="3" key="1">
    <citation type="submission" date="2020-10" db="EMBL/GenBank/DDBJ databases">
        <authorList>
            <person name="Kikuchi T."/>
        </authorList>
    </citation>
    <scope>NUCLEOTIDE SEQUENCE</scope>
    <source>
        <strain evidence="3">NKZ352</strain>
    </source>
</reference>
<feature type="transmembrane region" description="Helical" evidence="2">
    <location>
        <begin position="34"/>
        <end position="54"/>
    </location>
</feature>
<dbReference type="AlphaFoldDB" id="A0A8S1HJI1"/>
<proteinExistence type="predicted"/>